<keyword evidence="2" id="KW-0472">Membrane</keyword>
<organism evidence="3 4">
    <name type="scientific">Pseudanabaena mucicola FACHB-723</name>
    <dbReference type="NCBI Taxonomy" id="2692860"/>
    <lineage>
        <taxon>Bacteria</taxon>
        <taxon>Bacillati</taxon>
        <taxon>Cyanobacteriota</taxon>
        <taxon>Cyanophyceae</taxon>
        <taxon>Pseudanabaenales</taxon>
        <taxon>Pseudanabaenaceae</taxon>
        <taxon>Pseudanabaena</taxon>
    </lineage>
</organism>
<name>A0ABR7ZVP9_9CYAN</name>
<evidence type="ECO:0000313" key="4">
    <source>
        <dbReference type="Proteomes" id="UP000642094"/>
    </source>
</evidence>
<gene>
    <name evidence="3" type="ORF">H6F41_06765</name>
</gene>
<dbReference type="EMBL" id="JACJQB010000009">
    <property type="protein sequence ID" value="MBD2187840.1"/>
    <property type="molecule type" value="Genomic_DNA"/>
</dbReference>
<feature type="transmembrane region" description="Helical" evidence="2">
    <location>
        <begin position="65"/>
        <end position="84"/>
    </location>
</feature>
<reference evidence="3 4" key="1">
    <citation type="journal article" date="2020" name="ISME J.">
        <title>Comparative genomics reveals insights into cyanobacterial evolution and habitat adaptation.</title>
        <authorList>
            <person name="Chen M.Y."/>
            <person name="Teng W.K."/>
            <person name="Zhao L."/>
            <person name="Hu C.X."/>
            <person name="Zhou Y.K."/>
            <person name="Han B.P."/>
            <person name="Song L.R."/>
            <person name="Shu W.S."/>
        </authorList>
    </citation>
    <scope>NUCLEOTIDE SEQUENCE [LARGE SCALE GENOMIC DNA]</scope>
    <source>
        <strain evidence="3 4">FACHB-723</strain>
    </source>
</reference>
<evidence type="ECO:0000256" key="2">
    <source>
        <dbReference type="SAM" id="Phobius"/>
    </source>
</evidence>
<feature type="compositionally biased region" description="Polar residues" evidence="1">
    <location>
        <begin position="1"/>
        <end position="12"/>
    </location>
</feature>
<sequence>MKPKYSQESQDLPENLDDSDTSLVHFLQEHKPTAPAPAANFEQKLFAEIAKYPLKSPKTQKSGRWLPLTLLIPAAIATAIGFNWSNNRQYQVANMSEAEQVEIENSLINSWNMANDSLDDPTIITASNSIENELLSELAPLEYE</sequence>
<keyword evidence="2" id="KW-1133">Transmembrane helix</keyword>
<protein>
    <submittedName>
        <fullName evidence="3">Uncharacterized protein</fullName>
    </submittedName>
</protein>
<dbReference type="Proteomes" id="UP000642094">
    <property type="component" value="Unassembled WGS sequence"/>
</dbReference>
<keyword evidence="2" id="KW-0812">Transmembrane</keyword>
<feature type="region of interest" description="Disordered" evidence="1">
    <location>
        <begin position="1"/>
        <end position="20"/>
    </location>
</feature>
<dbReference type="RefSeq" id="WP_190402710.1">
    <property type="nucleotide sequence ID" value="NZ_JACJQB010000009.1"/>
</dbReference>
<proteinExistence type="predicted"/>
<keyword evidence="4" id="KW-1185">Reference proteome</keyword>
<comment type="caution">
    <text evidence="3">The sequence shown here is derived from an EMBL/GenBank/DDBJ whole genome shotgun (WGS) entry which is preliminary data.</text>
</comment>
<accession>A0ABR7ZVP9</accession>
<evidence type="ECO:0000256" key="1">
    <source>
        <dbReference type="SAM" id="MobiDB-lite"/>
    </source>
</evidence>
<evidence type="ECO:0000313" key="3">
    <source>
        <dbReference type="EMBL" id="MBD2187840.1"/>
    </source>
</evidence>